<evidence type="ECO:0000313" key="1">
    <source>
        <dbReference type="EnsemblMetazoa" id="GPAI032636-PA"/>
    </source>
</evidence>
<organism evidence="1 2">
    <name type="scientific">Glossina pallidipes</name>
    <name type="common">Tsetse fly</name>
    <dbReference type="NCBI Taxonomy" id="7398"/>
    <lineage>
        <taxon>Eukaryota</taxon>
        <taxon>Metazoa</taxon>
        <taxon>Ecdysozoa</taxon>
        <taxon>Arthropoda</taxon>
        <taxon>Hexapoda</taxon>
        <taxon>Insecta</taxon>
        <taxon>Pterygota</taxon>
        <taxon>Neoptera</taxon>
        <taxon>Endopterygota</taxon>
        <taxon>Diptera</taxon>
        <taxon>Brachycera</taxon>
        <taxon>Muscomorpha</taxon>
        <taxon>Hippoboscoidea</taxon>
        <taxon>Glossinidae</taxon>
        <taxon>Glossina</taxon>
    </lineage>
</organism>
<accession>A0A1B0A2Q1</accession>
<proteinExistence type="predicted"/>
<dbReference type="Proteomes" id="UP000092445">
    <property type="component" value="Unassembled WGS sequence"/>
</dbReference>
<dbReference type="EnsemblMetazoa" id="GPAI032636-RA">
    <property type="protein sequence ID" value="GPAI032636-PA"/>
    <property type="gene ID" value="GPAI032636"/>
</dbReference>
<dbReference type="VEuPathDB" id="VectorBase:GPAI032636"/>
<name>A0A1B0A2Q1_GLOPL</name>
<dbReference type="AlphaFoldDB" id="A0A1B0A2Q1"/>
<reference evidence="1" key="2">
    <citation type="submission" date="2020-05" db="UniProtKB">
        <authorList>
            <consortium name="EnsemblMetazoa"/>
        </authorList>
    </citation>
    <scope>IDENTIFICATION</scope>
    <source>
        <strain evidence="1">IAEA</strain>
    </source>
</reference>
<protein>
    <recommendedName>
        <fullName evidence="3">Peptidase A2 domain-containing protein</fullName>
    </recommendedName>
</protein>
<evidence type="ECO:0008006" key="3">
    <source>
        <dbReference type="Google" id="ProtNLM"/>
    </source>
</evidence>
<evidence type="ECO:0000313" key="2">
    <source>
        <dbReference type="Proteomes" id="UP000092445"/>
    </source>
</evidence>
<reference evidence="2" key="1">
    <citation type="submission" date="2014-03" db="EMBL/GenBank/DDBJ databases">
        <authorList>
            <person name="Aksoy S."/>
            <person name="Warren W."/>
            <person name="Wilson R.K."/>
        </authorList>
    </citation>
    <scope>NUCLEOTIDE SEQUENCE [LARGE SCALE GENOMIC DNA]</scope>
    <source>
        <strain evidence="2">IAEA</strain>
    </source>
</reference>
<sequence>MIHVPIEENEPKVSSSEGIGTESATLFSTSTFSASPYMEGKGDAMHSIFDLSLYNGLHEFSTAYKYPPFRNQKFWSVTGNTTTTPTLAVRRDKLQRIVTNSNPNNIWDLLFNNNTSAHPSNMRTVNFKRHLSTNRQIFSCCWWASLETWGMQAEAQYASKGVTQDTTKDEHVLTRHDIVAIDNGIFECSISRLFIFDKKNILKFVIDSGAEIFVLPAIKLCNEMNSSDILILRADGSSIRTYCKNLLNLNKSSPRNSLCISNSWGFKTNYWCSFPQKIWSRVLDSGLSQFTSHALDLAATRIWGGTPMKDNGCRRDVRLIDLRQCGDKLNRNIHFKSCSIMPPWVPPSGFKLISCFVALITIGIFASSEFLVVVSSPDHDTSALGDNHLRTHPHTNIFHVIGDQMDFDDDDSSK</sequence>
<dbReference type="STRING" id="7398.A0A1B0A2Q1"/>
<keyword evidence="2" id="KW-1185">Reference proteome</keyword>